<reference evidence="2 3" key="1">
    <citation type="submission" date="2021-12" db="EMBL/GenBank/DDBJ databases">
        <title>Characterization of bacteriophage vB_SmaM_Ps15 infective to Stenotrophomonas maltophila clinical ocular isolates.</title>
        <authorList>
            <person name="Damnjanovic D."/>
            <person name="Vazquez-Campos X."/>
            <person name="Elliott L."/>
            <person name="Willcox M."/>
            <person name="Bridge W.J."/>
        </authorList>
    </citation>
    <scope>NUCLEOTIDE SEQUENCE [LARGE SCALE GENOMIC DNA]</scope>
</reference>
<feature type="transmembrane region" description="Helical" evidence="1">
    <location>
        <begin position="18"/>
        <end position="39"/>
    </location>
</feature>
<evidence type="ECO:0000313" key="3">
    <source>
        <dbReference type="Proteomes" id="UP000829466"/>
    </source>
</evidence>
<keyword evidence="3" id="KW-1185">Reference proteome</keyword>
<accession>A0AAE9FPE6</accession>
<keyword evidence="1" id="KW-0812">Transmembrane</keyword>
<name>A0AAE9FPE6_9CAUD</name>
<protein>
    <recommendedName>
        <fullName evidence="4">Transmembrane protein</fullName>
    </recommendedName>
</protein>
<proteinExistence type="predicted"/>
<keyword evidence="1" id="KW-0472">Membrane</keyword>
<keyword evidence="1" id="KW-1133">Transmembrane helix</keyword>
<sequence>MTTGDVQMAKLKPYHKKALEGIAGILAVGAFISVGVYHIHMDDRKTKCMEMRTINQCFSDASCTRTSEDFFRRAELEKYLGDKCELNIKAR</sequence>
<evidence type="ECO:0000256" key="1">
    <source>
        <dbReference type="SAM" id="Phobius"/>
    </source>
</evidence>
<dbReference type="Proteomes" id="UP000829466">
    <property type="component" value="Segment"/>
</dbReference>
<evidence type="ECO:0000313" key="2">
    <source>
        <dbReference type="EMBL" id="UMO77323.1"/>
    </source>
</evidence>
<dbReference type="EMBL" id="OL702939">
    <property type="protein sequence ID" value="UMO77323.1"/>
    <property type="molecule type" value="Genomic_DNA"/>
</dbReference>
<evidence type="ECO:0008006" key="4">
    <source>
        <dbReference type="Google" id="ProtNLM"/>
    </source>
</evidence>
<gene>
    <name evidence="2" type="ORF">SmaMPs15_000172</name>
</gene>
<organism evidence="2 3">
    <name type="scientific">Stenotrophomonas maltophilia phage vB_SmaM_Ps15</name>
    <dbReference type="NCBI Taxonomy" id="3071007"/>
    <lineage>
        <taxon>Viruses</taxon>
        <taxon>Duplodnaviria</taxon>
        <taxon>Heunggongvirae</taxon>
        <taxon>Uroviricota</taxon>
        <taxon>Caudoviricetes</taxon>
        <taxon>Menderavirus</taxon>
        <taxon>Menderavirus Ps15</taxon>
    </lineage>
</organism>